<name>A0A9P8CA39_9HELO</name>
<feature type="compositionally biased region" description="Polar residues" evidence="1">
    <location>
        <begin position="159"/>
        <end position="170"/>
    </location>
</feature>
<feature type="region of interest" description="Disordered" evidence="1">
    <location>
        <begin position="448"/>
        <end position="507"/>
    </location>
</feature>
<dbReference type="OrthoDB" id="3560089at2759"/>
<evidence type="ECO:0000313" key="2">
    <source>
        <dbReference type="EMBL" id="KAG9237751.1"/>
    </source>
</evidence>
<accession>A0A9P8CA39</accession>
<organism evidence="2 3">
    <name type="scientific">Amylocarpus encephaloides</name>
    <dbReference type="NCBI Taxonomy" id="45428"/>
    <lineage>
        <taxon>Eukaryota</taxon>
        <taxon>Fungi</taxon>
        <taxon>Dikarya</taxon>
        <taxon>Ascomycota</taxon>
        <taxon>Pezizomycotina</taxon>
        <taxon>Leotiomycetes</taxon>
        <taxon>Helotiales</taxon>
        <taxon>Helotiales incertae sedis</taxon>
        <taxon>Amylocarpus</taxon>
    </lineage>
</organism>
<dbReference type="AlphaFoldDB" id="A0A9P8CA39"/>
<feature type="region of interest" description="Disordered" evidence="1">
    <location>
        <begin position="148"/>
        <end position="170"/>
    </location>
</feature>
<feature type="compositionally biased region" description="Basic residues" evidence="1">
    <location>
        <begin position="407"/>
        <end position="423"/>
    </location>
</feature>
<sequence>MAKGPRLHGRSRKKGSSLDIPDGNNLQIVIEQEGTPPPAAGRIARQQKRKQKKLQNTTKVIDLTYVEGGGQVEVPVPNHRAPAAEQNWRRECMEIFTNVGIASDACVTSMEAAERVGKWLQFCGVQEGDERIDKIEELCGTISKFLRSRRAPPEPSSPNKSQTSPESSGQSMDQFFVYRDVRQVISLGAPMETAKAFKSIKNKTFGFVRIKGKYWPMICAISGIDNVIHTNPKFLDSYVWTAEVYHLMSFRDAEIRCARWEKHRKLPKGFQFCSHVEPKLMLWFACWWLTKVTGEIPSIRKQVANIFKINGRNMPEPPEAEIFLDRAPCRTCLKYQKEITEMSGIEFTFQYMPKAGRIQQQKDKHGNVIFPICADEDDLASTDSETADDHEDDNAKDEIQGQLVIRRSPKHHHSNSRHIRRHTKEVVVNTESGISRIQSYEFNAGNKITTKKNDDHRRSSLQARAEDKDSEDDDATYTPPTPSPKKRPHGATASDRRVKTRRSEPGIPRELIWEDILGGTRTIKPSNRSLGSMFGYQ</sequence>
<dbReference type="Proteomes" id="UP000824998">
    <property type="component" value="Unassembled WGS sequence"/>
</dbReference>
<feature type="compositionally biased region" description="Basic and acidic residues" evidence="1">
    <location>
        <begin position="494"/>
        <end position="504"/>
    </location>
</feature>
<protein>
    <submittedName>
        <fullName evidence="2">Uncharacterized protein</fullName>
    </submittedName>
</protein>
<comment type="caution">
    <text evidence="2">The sequence shown here is derived from an EMBL/GenBank/DDBJ whole genome shotgun (WGS) entry which is preliminary data.</text>
</comment>
<evidence type="ECO:0000313" key="3">
    <source>
        <dbReference type="Proteomes" id="UP000824998"/>
    </source>
</evidence>
<gene>
    <name evidence="2" type="ORF">BJ875DRAFT_481052</name>
</gene>
<reference evidence="2" key="1">
    <citation type="journal article" date="2021" name="IMA Fungus">
        <title>Genomic characterization of three marine fungi, including Emericellopsis atlantica sp. nov. with signatures of a generalist lifestyle and marine biomass degradation.</title>
        <authorList>
            <person name="Hagestad O.C."/>
            <person name="Hou L."/>
            <person name="Andersen J.H."/>
            <person name="Hansen E.H."/>
            <person name="Altermark B."/>
            <person name="Li C."/>
            <person name="Kuhnert E."/>
            <person name="Cox R.J."/>
            <person name="Crous P.W."/>
            <person name="Spatafora J.W."/>
            <person name="Lail K."/>
            <person name="Amirebrahimi M."/>
            <person name="Lipzen A."/>
            <person name="Pangilinan J."/>
            <person name="Andreopoulos W."/>
            <person name="Hayes R.D."/>
            <person name="Ng V."/>
            <person name="Grigoriev I.V."/>
            <person name="Jackson S.A."/>
            <person name="Sutton T.D.S."/>
            <person name="Dobson A.D.W."/>
            <person name="Rama T."/>
        </authorList>
    </citation>
    <scope>NUCLEOTIDE SEQUENCE</scope>
    <source>
        <strain evidence="2">TRa018bII</strain>
    </source>
</reference>
<keyword evidence="3" id="KW-1185">Reference proteome</keyword>
<dbReference type="EMBL" id="MU251381">
    <property type="protein sequence ID" value="KAG9237751.1"/>
    <property type="molecule type" value="Genomic_DNA"/>
</dbReference>
<feature type="region of interest" description="Disordered" evidence="1">
    <location>
        <begin position="1"/>
        <end position="25"/>
    </location>
</feature>
<feature type="region of interest" description="Disordered" evidence="1">
    <location>
        <begin position="380"/>
        <end position="427"/>
    </location>
</feature>
<proteinExistence type="predicted"/>
<evidence type="ECO:0000256" key="1">
    <source>
        <dbReference type="SAM" id="MobiDB-lite"/>
    </source>
</evidence>
<feature type="compositionally biased region" description="Acidic residues" evidence="1">
    <location>
        <begin position="380"/>
        <end position="395"/>
    </location>
</feature>
<feature type="compositionally biased region" description="Basic residues" evidence="1">
    <location>
        <begin position="1"/>
        <end position="15"/>
    </location>
</feature>